<evidence type="ECO:0000313" key="2">
    <source>
        <dbReference type="WBParaSite" id="RSKR_0000995000.1"/>
    </source>
</evidence>
<dbReference type="Proteomes" id="UP000095286">
    <property type="component" value="Unplaced"/>
</dbReference>
<reference evidence="2" key="1">
    <citation type="submission" date="2016-11" db="UniProtKB">
        <authorList>
            <consortium name="WormBaseParasite"/>
        </authorList>
    </citation>
    <scope>IDENTIFICATION</scope>
    <source>
        <strain evidence="2">KR3021</strain>
    </source>
</reference>
<dbReference type="WBParaSite" id="RSKR_0000995000.1">
    <property type="protein sequence ID" value="RSKR_0000995000.1"/>
    <property type="gene ID" value="RSKR_0000995000"/>
</dbReference>
<protein>
    <submittedName>
        <fullName evidence="2">Secreted protein</fullName>
    </submittedName>
</protein>
<organism evidence="1 2">
    <name type="scientific">Rhabditophanes sp. KR3021</name>
    <dbReference type="NCBI Taxonomy" id="114890"/>
    <lineage>
        <taxon>Eukaryota</taxon>
        <taxon>Metazoa</taxon>
        <taxon>Ecdysozoa</taxon>
        <taxon>Nematoda</taxon>
        <taxon>Chromadorea</taxon>
        <taxon>Rhabditida</taxon>
        <taxon>Tylenchina</taxon>
        <taxon>Panagrolaimomorpha</taxon>
        <taxon>Strongyloidoidea</taxon>
        <taxon>Alloionematidae</taxon>
        <taxon>Rhabditophanes</taxon>
    </lineage>
</organism>
<evidence type="ECO:0000313" key="1">
    <source>
        <dbReference type="Proteomes" id="UP000095286"/>
    </source>
</evidence>
<accession>A0AC35UEH6</accession>
<name>A0AC35UEH6_9BILA</name>
<sequence length="132" mass="15221">MRFFYSSMIAVGFLTSTMFCQAVDEQEARLRREASKKEALHSDKAKLQSKNGKKDGLEYKSKKELASENQMTLNKISEHPLIAAIIHSNIPNHIFSTNSATNQRIFNERQTETLLANKYDFRNVQSRHQMIV</sequence>
<proteinExistence type="predicted"/>